<dbReference type="Proteomes" id="UP000003531">
    <property type="component" value="Unassembled WGS sequence"/>
</dbReference>
<evidence type="ECO:0000256" key="1">
    <source>
        <dbReference type="ARBA" id="ARBA00005721"/>
    </source>
</evidence>
<comment type="similarity">
    <text evidence="1">Belongs to the asp23 family.</text>
</comment>
<comment type="caution">
    <text evidence="2">The sequence shown here is derived from an EMBL/GenBank/DDBJ whole genome shotgun (WGS) entry which is preliminary data.</text>
</comment>
<name>C2EEW1_9LACO</name>
<reference evidence="2 3" key="1">
    <citation type="submission" date="2009-01" db="EMBL/GenBank/DDBJ databases">
        <authorList>
            <person name="Qin X."/>
            <person name="Bachman B."/>
            <person name="Battles P."/>
            <person name="Bell A."/>
            <person name="Bess C."/>
            <person name="Bickham C."/>
            <person name="Chaboub L."/>
            <person name="Chen D."/>
            <person name="Coyle M."/>
            <person name="Deiros D.R."/>
            <person name="Dinh H."/>
            <person name="Forbes L."/>
            <person name="Fowler G."/>
            <person name="Francisco L."/>
            <person name="Fu Q."/>
            <person name="Gubbala S."/>
            <person name="Hale W."/>
            <person name="Han Y."/>
            <person name="Hemphill L."/>
            <person name="Highlander S.K."/>
            <person name="Hirani K."/>
            <person name="Hogues M."/>
            <person name="Jackson L."/>
            <person name="Jakkamsetti A."/>
            <person name="Javaid M."/>
            <person name="Jiang H."/>
            <person name="Korchina V."/>
            <person name="Kovar C."/>
            <person name="Lara F."/>
            <person name="Lee S."/>
            <person name="Mata R."/>
            <person name="Mathew T."/>
            <person name="Moen C."/>
            <person name="Morales K."/>
            <person name="Munidasa M."/>
            <person name="Nazareth L."/>
            <person name="Ngo R."/>
            <person name="Nguyen L."/>
            <person name="Okwuonu G."/>
            <person name="Ongeri F."/>
            <person name="Patil S."/>
            <person name="Petrosino J."/>
            <person name="Pham C."/>
            <person name="Pham P."/>
            <person name="Pu L.-L."/>
            <person name="Puazo M."/>
            <person name="Raj R."/>
            <person name="Reid J."/>
            <person name="Rouhana J."/>
            <person name="Saada N."/>
            <person name="Shang Y."/>
            <person name="Simmons D."/>
            <person name="Thornton R."/>
            <person name="Warren J."/>
            <person name="Weissenberger G."/>
            <person name="Zhang J."/>
            <person name="Zhang L."/>
            <person name="Zhou C."/>
            <person name="Zhu D."/>
            <person name="Muzny D."/>
            <person name="Worley K."/>
            <person name="Gibbs R."/>
        </authorList>
    </citation>
    <scope>NUCLEOTIDE SEQUENCE [LARGE SCALE GENOMIC DNA]</scope>
    <source>
        <strain evidence="2 3">ATCC 11741</strain>
    </source>
</reference>
<proteinExistence type="inferred from homology"/>
<dbReference type="AlphaFoldDB" id="C2EEW1"/>
<accession>C2EEW1</accession>
<protein>
    <recommendedName>
        <fullName evidence="4">Alkaline shock protein 23</fullName>
    </recommendedName>
</protein>
<dbReference type="EMBL" id="ACGT01000001">
    <property type="protein sequence ID" value="EEJ75043.1"/>
    <property type="molecule type" value="Genomic_DNA"/>
</dbReference>
<dbReference type="InterPro" id="IPR005531">
    <property type="entry name" value="Asp23"/>
</dbReference>
<gene>
    <name evidence="2" type="ORF">HMPREF0545_0183</name>
</gene>
<evidence type="ECO:0000313" key="2">
    <source>
        <dbReference type="EMBL" id="EEJ75043.1"/>
    </source>
</evidence>
<dbReference type="Pfam" id="PF03780">
    <property type="entry name" value="Asp23"/>
    <property type="match status" value="1"/>
</dbReference>
<organism evidence="2 3">
    <name type="scientific">Ligilactobacillus salivarius DSM 20555 = ATCC 11741</name>
    <dbReference type="NCBI Taxonomy" id="1423799"/>
    <lineage>
        <taxon>Bacteria</taxon>
        <taxon>Bacillati</taxon>
        <taxon>Bacillota</taxon>
        <taxon>Bacilli</taxon>
        <taxon>Lactobacillales</taxon>
        <taxon>Lactobacillaceae</taxon>
        <taxon>Ligilactobacillus</taxon>
    </lineage>
</organism>
<evidence type="ECO:0000313" key="3">
    <source>
        <dbReference type="Proteomes" id="UP000003531"/>
    </source>
</evidence>
<evidence type="ECO:0008006" key="4">
    <source>
        <dbReference type="Google" id="ProtNLM"/>
    </source>
</evidence>
<sequence>MNANQLRRLYIMAVKIQNQLGNIDISNDVIATVVGGAATEIFGIVGMASKNQIRDNLNEILRRDNYSKGVVVRQQEDGVAIDVYIIAGYGTKISEVCRNVQSKVKYNLESMLGVKAESVNVIVQGVRVIGD</sequence>
<dbReference type="PANTHER" id="PTHR34297">
    <property type="entry name" value="HYPOTHETICAL CYTOSOLIC PROTEIN-RELATED"/>
    <property type="match status" value="1"/>
</dbReference>
<dbReference type="PANTHER" id="PTHR34297:SF2">
    <property type="entry name" value="ASP23_GLS24 FAMILY ENVELOPE STRESS RESPONSE PROTEIN"/>
    <property type="match status" value="1"/>
</dbReference>
<dbReference type="HOGENOM" id="CLU_113198_2_0_9"/>